<dbReference type="KEGG" id="iis:EYM_03520"/>
<gene>
    <name evidence="2" type="ORF">EYM_03520</name>
</gene>
<keyword evidence="1" id="KW-0472">Membrane</keyword>
<dbReference type="Proteomes" id="UP000060778">
    <property type="component" value="Chromosome"/>
</dbReference>
<dbReference type="GeneID" id="54124442"/>
<evidence type="ECO:0000256" key="1">
    <source>
        <dbReference type="SAM" id="Phobius"/>
    </source>
</evidence>
<proteinExistence type="predicted"/>
<feature type="transmembrane region" description="Helical" evidence="1">
    <location>
        <begin position="58"/>
        <end position="84"/>
    </location>
</feature>
<name>A0A0U2VEI4_9CREN</name>
<dbReference type="EMBL" id="CP006867">
    <property type="protein sequence ID" value="ALU12418.1"/>
    <property type="molecule type" value="Genomic_DNA"/>
</dbReference>
<evidence type="ECO:0000313" key="3">
    <source>
        <dbReference type="Proteomes" id="UP000060778"/>
    </source>
</evidence>
<dbReference type="AlphaFoldDB" id="A0A0U2VEI4"/>
<keyword evidence="1" id="KW-0812">Transmembrane</keyword>
<keyword evidence="3" id="KW-1185">Reference proteome</keyword>
<dbReference type="RefSeq" id="WP_075049681.1">
    <property type="nucleotide sequence ID" value="NZ_CP006867.1"/>
</dbReference>
<sequence>MGLAFARGVLVLTTLLVIAYSQSLPVDLRNIQEILKNLPSEIIKYRDQLFDFINKNQIYLLASLIVVPLLILLYFDARLIFGILREVTYLLVNRKILLPIEKKWYLWRISLKIIGVVFVSAVMIVLTGWLAWMLQFKNLGDMINALEELRRTQNPLKIIETLLSSLRRH</sequence>
<dbReference type="OrthoDB" id="381806at2157"/>
<keyword evidence="1" id="KW-1133">Transmembrane helix</keyword>
<reference evidence="2 3" key="1">
    <citation type="submission" date="2013-11" db="EMBL/GenBank/DDBJ databases">
        <title>Comparative genomics of Ignicoccus.</title>
        <authorList>
            <person name="Podar M."/>
        </authorList>
    </citation>
    <scope>NUCLEOTIDE SEQUENCE [LARGE SCALE GENOMIC DNA]</scope>
    <source>
        <strain evidence="2 3">DSM 13165</strain>
    </source>
</reference>
<protein>
    <submittedName>
        <fullName evidence="2">Uncharacterized protein</fullName>
    </submittedName>
</protein>
<evidence type="ECO:0000313" key="2">
    <source>
        <dbReference type="EMBL" id="ALU12418.1"/>
    </source>
</evidence>
<feature type="transmembrane region" description="Helical" evidence="1">
    <location>
        <begin position="105"/>
        <end position="132"/>
    </location>
</feature>
<organism evidence="2 3">
    <name type="scientific">Ignicoccus islandicus DSM 13165</name>
    <dbReference type="NCBI Taxonomy" id="940295"/>
    <lineage>
        <taxon>Archaea</taxon>
        <taxon>Thermoproteota</taxon>
        <taxon>Thermoprotei</taxon>
        <taxon>Desulfurococcales</taxon>
        <taxon>Desulfurococcaceae</taxon>
        <taxon>Ignicoccus</taxon>
    </lineage>
</organism>
<accession>A0A0U2VEI4</accession>